<dbReference type="GeneID" id="97235219"/>
<dbReference type="InterPro" id="IPR036388">
    <property type="entry name" value="WH-like_DNA-bd_sf"/>
</dbReference>
<dbReference type="InterPro" id="IPR016032">
    <property type="entry name" value="Sig_transdc_resp-reg_C-effctor"/>
</dbReference>
<organism evidence="1">
    <name type="scientific">Streptomyces pristinaespiralis</name>
    <dbReference type="NCBI Taxonomy" id="38300"/>
    <lineage>
        <taxon>Bacteria</taxon>
        <taxon>Bacillati</taxon>
        <taxon>Actinomycetota</taxon>
        <taxon>Actinomycetes</taxon>
        <taxon>Kitasatosporales</taxon>
        <taxon>Streptomycetaceae</taxon>
        <taxon>Streptomyces</taxon>
    </lineage>
</organism>
<dbReference type="OrthoDB" id="4266042at2"/>
<protein>
    <submittedName>
        <fullName evidence="1">LuxR family transcriptional regulator</fullName>
    </submittedName>
</protein>
<dbReference type="RefSeq" id="WP_005314895.1">
    <property type="nucleotide sequence ID" value="NZ_CP011340.1"/>
</dbReference>
<dbReference type="Proteomes" id="UP000060513">
    <property type="component" value="Chromosome"/>
</dbReference>
<gene>
    <name evidence="1" type="ORF">SPRI_3755</name>
</gene>
<name>A0A0M5IQM5_STRPR</name>
<dbReference type="EMBL" id="CP011340">
    <property type="protein sequence ID" value="ALC22061.1"/>
    <property type="molecule type" value="Genomic_DNA"/>
</dbReference>
<dbReference type="InterPro" id="IPR000792">
    <property type="entry name" value="Tscrpt_reg_LuxR_C"/>
</dbReference>
<dbReference type="GO" id="GO:0006355">
    <property type="term" value="P:regulation of DNA-templated transcription"/>
    <property type="evidence" value="ECO:0007669"/>
    <property type="project" value="InterPro"/>
</dbReference>
<dbReference type="PANTHER" id="PTHR34293">
    <property type="entry name" value="HTH-TYPE TRANSCRIPTIONAL REGULATOR TRMBL2"/>
    <property type="match status" value="1"/>
</dbReference>
<dbReference type="SMART" id="SM00421">
    <property type="entry name" value="HTH_LUXR"/>
    <property type="match status" value="1"/>
</dbReference>
<sequence length="333" mass="36925">MTVNDLSVLGISALEESIYRHFLRNPDTSADDIHLLFHTSLESAAAARDRLCELRLLRSTEGEGGPTLSAADPATAVDQLIDVRLRELHQELQAVTQARHLTASLCAEQGVHALPPQSVERMESIPQIRSRLDDLAFFAREEVLSVDPYTALTADSIAHSRPLDLRCLRRGLRIRNIVIKEALDDPPTLAYLREIAAHGAEIRVTEEVTERIIVFDRRTALVPLDPSDTARGALMARETGLVANILALFEKIWDQAQPLAELTDPTDTTSGGLSETERLVLESMCRVEKDEVGARELKISVRTYRRHIADLLRILGAGSRAQAALLARERGWV</sequence>
<dbReference type="AlphaFoldDB" id="A0A0M5IQM5"/>
<dbReference type="PATRIC" id="fig|38300.4.peg.3940"/>
<proteinExistence type="predicted"/>
<dbReference type="InterPro" id="IPR051797">
    <property type="entry name" value="TrmB-like"/>
</dbReference>
<accession>A0A0M5IQM5</accession>
<dbReference type="PROSITE" id="PS50043">
    <property type="entry name" value="HTH_LUXR_2"/>
    <property type="match status" value="1"/>
</dbReference>
<dbReference type="Gene3D" id="1.10.10.10">
    <property type="entry name" value="Winged helix-like DNA-binding domain superfamily/Winged helix DNA-binding domain"/>
    <property type="match status" value="1"/>
</dbReference>
<dbReference type="GO" id="GO:0003677">
    <property type="term" value="F:DNA binding"/>
    <property type="evidence" value="ECO:0007669"/>
    <property type="project" value="InterPro"/>
</dbReference>
<dbReference type="OMA" id="AKEENWI"/>
<dbReference type="SUPFAM" id="SSF46894">
    <property type="entry name" value="C-terminal effector domain of the bipartite response regulators"/>
    <property type="match status" value="1"/>
</dbReference>
<reference evidence="1 2" key="1">
    <citation type="submission" date="2015-08" db="EMBL/GenBank/DDBJ databases">
        <title>Genome sequence of the pristinamycin over-producing bacterium Streptomyces pristinaespiralis HCCB10218.</title>
        <authorList>
            <person name="Tian J."/>
            <person name="Yang J."/>
            <person name="Li L."/>
            <person name="Ruan L."/>
            <person name="Wei W."/>
            <person name="Zheng G."/>
            <person name="Wei Z."/>
            <person name="Yang S."/>
            <person name="Ge M."/>
            <person name="Jiang W."/>
            <person name="Lu Y."/>
        </authorList>
    </citation>
    <scope>NUCLEOTIDE SEQUENCE [LARGE SCALE GENOMIC DNA]</scope>
    <source>
        <strain evidence="1 2">HCCB 10218</strain>
    </source>
</reference>
<evidence type="ECO:0000313" key="2">
    <source>
        <dbReference type="Proteomes" id="UP000060513"/>
    </source>
</evidence>
<dbReference type="PANTHER" id="PTHR34293:SF1">
    <property type="entry name" value="HTH-TYPE TRANSCRIPTIONAL REGULATOR TRMBL2"/>
    <property type="match status" value="1"/>
</dbReference>
<dbReference type="STRING" id="38300.SPRI_3755"/>
<evidence type="ECO:0000313" key="1">
    <source>
        <dbReference type="EMBL" id="ALC22061.1"/>
    </source>
</evidence>
<dbReference type="KEGG" id="spri:SPRI_3755"/>